<keyword evidence="2" id="KW-0627">Porphyrin biosynthesis</keyword>
<dbReference type="InterPro" id="IPR043151">
    <property type="entry name" value="BAH_sf"/>
</dbReference>
<dbReference type="GO" id="GO:0019354">
    <property type="term" value="P:siroheme biosynthetic process"/>
    <property type="evidence" value="ECO:0007669"/>
    <property type="project" value="TreeGrafter"/>
</dbReference>
<feature type="compositionally biased region" description="Pro residues" evidence="3">
    <location>
        <begin position="210"/>
        <end position="220"/>
    </location>
</feature>
<dbReference type="EMBL" id="CACSLK010020742">
    <property type="protein sequence ID" value="CAA0820721.1"/>
    <property type="molecule type" value="Genomic_DNA"/>
</dbReference>
<comment type="caution">
    <text evidence="5">The sequence shown here is derived from an EMBL/GenBank/DDBJ whole genome shotgun (WGS) entry which is preliminary data.</text>
</comment>
<name>A0A9N7N4Z5_STRHE</name>
<protein>
    <recommendedName>
        <fullName evidence="1">uroporphyrinogen-III C-methyltransferase</fullName>
        <ecNumber evidence="1">2.1.1.107</ecNumber>
    </recommendedName>
</protein>
<dbReference type="Gene3D" id="3.40.1010.10">
    <property type="entry name" value="Cobalt-precorrin-4 Transmethylase, Domain 1"/>
    <property type="match status" value="1"/>
</dbReference>
<dbReference type="OrthoDB" id="508204at2759"/>
<evidence type="ECO:0000256" key="2">
    <source>
        <dbReference type="ARBA" id="ARBA00023244"/>
    </source>
</evidence>
<dbReference type="GO" id="GO:0032259">
    <property type="term" value="P:methylation"/>
    <property type="evidence" value="ECO:0007669"/>
    <property type="project" value="UniProtKB-KW"/>
</dbReference>
<feature type="region of interest" description="Disordered" evidence="3">
    <location>
        <begin position="204"/>
        <end position="225"/>
    </location>
</feature>
<dbReference type="PANTHER" id="PTHR45790:SF3">
    <property type="entry name" value="S-ADENOSYL-L-METHIONINE-DEPENDENT UROPORPHYRINOGEN III METHYLTRANSFERASE, CHLOROPLASTIC"/>
    <property type="match status" value="1"/>
</dbReference>
<dbReference type="Pfam" id="PF00590">
    <property type="entry name" value="TP_methylase"/>
    <property type="match status" value="1"/>
</dbReference>
<accession>A0A9N7N4Z5</accession>
<keyword evidence="6" id="KW-1185">Reference proteome</keyword>
<dbReference type="InterPro" id="IPR000878">
    <property type="entry name" value="4pyrrol_Mease"/>
</dbReference>
<dbReference type="InterPro" id="IPR003043">
    <property type="entry name" value="Uropor_MeTrfase_CS"/>
</dbReference>
<dbReference type="PROSITE" id="PS00839">
    <property type="entry name" value="SUMT_1"/>
    <property type="match status" value="1"/>
</dbReference>
<dbReference type="Proteomes" id="UP001153555">
    <property type="component" value="Unassembled WGS sequence"/>
</dbReference>
<dbReference type="InterPro" id="IPR014777">
    <property type="entry name" value="4pyrrole_Mease_sub1"/>
</dbReference>
<reference evidence="5" key="1">
    <citation type="submission" date="2019-12" db="EMBL/GenBank/DDBJ databases">
        <authorList>
            <person name="Scholes J."/>
        </authorList>
    </citation>
    <scope>NUCLEOTIDE SEQUENCE</scope>
</reference>
<sequence>MGRKRKSRSAVKSDAAASPEDSRRTRKRTSSESGGDFVEDDVAEEVCGGGDVESGSASGGELVGEAAEELRIPVRRVARNEDAEGDVRFLGEPVAEEEARARWPNRYQARQALDDNVLQARCHYTQAELCFLVKTLEKVSNQDFSSMALLSRTPNSSSSPHFQSTKRTKLFVNSKPVITTTVSCASKSPFTEKHSAARYHRDRWVYNGRNPPPPPPPSSCPLPSDRESVRDYDIALQLPELKRLLEVLRGKRGDEGGGGRGPGNVFLVGTGPGDPELLTLKALRVIENADLLLYDRLVSNDVLDLVGPNARLLLVLLKIPAVL</sequence>
<dbReference type="PANTHER" id="PTHR45790">
    <property type="entry name" value="SIROHEME SYNTHASE-RELATED"/>
    <property type="match status" value="1"/>
</dbReference>
<feature type="region of interest" description="Disordered" evidence="3">
    <location>
        <begin position="1"/>
        <end position="64"/>
    </location>
</feature>
<evidence type="ECO:0000256" key="3">
    <source>
        <dbReference type="SAM" id="MobiDB-lite"/>
    </source>
</evidence>
<evidence type="ECO:0000256" key="1">
    <source>
        <dbReference type="ARBA" id="ARBA00012162"/>
    </source>
</evidence>
<dbReference type="Gene3D" id="2.30.30.490">
    <property type="match status" value="1"/>
</dbReference>
<gene>
    <name evidence="5" type="ORF">SHERM_18723</name>
</gene>
<dbReference type="InterPro" id="IPR035996">
    <property type="entry name" value="4pyrrol_Methylase_sf"/>
</dbReference>
<proteinExistence type="predicted"/>
<evidence type="ECO:0000259" key="4">
    <source>
        <dbReference type="Pfam" id="PF00590"/>
    </source>
</evidence>
<evidence type="ECO:0000313" key="6">
    <source>
        <dbReference type="Proteomes" id="UP001153555"/>
    </source>
</evidence>
<dbReference type="AlphaFoldDB" id="A0A9N7N4Z5"/>
<dbReference type="EC" id="2.1.1.107" evidence="1"/>
<feature type="compositionally biased region" description="Gly residues" evidence="3">
    <location>
        <begin position="47"/>
        <end position="62"/>
    </location>
</feature>
<dbReference type="GO" id="GO:0004851">
    <property type="term" value="F:uroporphyrin-III C-methyltransferase activity"/>
    <property type="evidence" value="ECO:0007669"/>
    <property type="project" value="UniProtKB-EC"/>
</dbReference>
<keyword evidence="5" id="KW-0489">Methyltransferase</keyword>
<feature type="domain" description="Tetrapyrrole methylase" evidence="4">
    <location>
        <begin position="265"/>
        <end position="308"/>
    </location>
</feature>
<dbReference type="SUPFAM" id="SSF53790">
    <property type="entry name" value="Tetrapyrrole methylase"/>
    <property type="match status" value="1"/>
</dbReference>
<organism evidence="5 6">
    <name type="scientific">Striga hermonthica</name>
    <name type="common">Purple witchweed</name>
    <name type="synonym">Buchnera hermonthica</name>
    <dbReference type="NCBI Taxonomy" id="68872"/>
    <lineage>
        <taxon>Eukaryota</taxon>
        <taxon>Viridiplantae</taxon>
        <taxon>Streptophyta</taxon>
        <taxon>Embryophyta</taxon>
        <taxon>Tracheophyta</taxon>
        <taxon>Spermatophyta</taxon>
        <taxon>Magnoliopsida</taxon>
        <taxon>eudicotyledons</taxon>
        <taxon>Gunneridae</taxon>
        <taxon>Pentapetalae</taxon>
        <taxon>asterids</taxon>
        <taxon>lamiids</taxon>
        <taxon>Lamiales</taxon>
        <taxon>Orobanchaceae</taxon>
        <taxon>Buchnereae</taxon>
        <taxon>Striga</taxon>
    </lineage>
</organism>
<keyword evidence="5" id="KW-0808">Transferase</keyword>
<evidence type="ECO:0000313" key="5">
    <source>
        <dbReference type="EMBL" id="CAA0820721.1"/>
    </source>
</evidence>
<dbReference type="InterPro" id="IPR050161">
    <property type="entry name" value="Siro_Cobalamin_biosynth"/>
</dbReference>